<evidence type="ECO:0000256" key="2">
    <source>
        <dbReference type="SAM" id="SignalP"/>
    </source>
</evidence>
<protein>
    <recommendedName>
        <fullName evidence="5">TrbC/VIRB2 family protein</fullName>
    </recommendedName>
</protein>
<accession>A0A1F6WZR3</accession>
<evidence type="ECO:0008006" key="5">
    <source>
        <dbReference type="Google" id="ProtNLM"/>
    </source>
</evidence>
<dbReference type="Proteomes" id="UP000177001">
    <property type="component" value="Unassembled WGS sequence"/>
</dbReference>
<keyword evidence="1" id="KW-0472">Membrane</keyword>
<proteinExistence type="predicted"/>
<dbReference type="InterPro" id="IPR043993">
    <property type="entry name" value="T4SS_pilin"/>
</dbReference>
<gene>
    <name evidence="3" type="ORF">A3A91_02700</name>
</gene>
<feature type="transmembrane region" description="Helical" evidence="1">
    <location>
        <begin position="106"/>
        <end position="124"/>
    </location>
</feature>
<organism evidence="3 4">
    <name type="scientific">Candidatus Nomurabacteria bacterium RIFCSPLOWO2_01_FULL_36_16</name>
    <dbReference type="NCBI Taxonomy" id="1801767"/>
    <lineage>
        <taxon>Bacteria</taxon>
        <taxon>Candidatus Nomuraibacteriota</taxon>
    </lineage>
</organism>
<sequence>MNFFKKNLTKNLFRIILMAFLITAPALSFAETTSPEPIQGTTPSDLCKDKICNPISTNTIQEFIKVLLEGVLKIGIPIVALAVIYCGFLFVSAMGNSEKLTKAKNALLYTLIGAAILLGSWAIAELISATVTELGP</sequence>
<reference evidence="3 4" key="1">
    <citation type="journal article" date="2016" name="Nat. Commun.">
        <title>Thousands of microbial genomes shed light on interconnected biogeochemical processes in an aquifer system.</title>
        <authorList>
            <person name="Anantharaman K."/>
            <person name="Brown C.T."/>
            <person name="Hug L.A."/>
            <person name="Sharon I."/>
            <person name="Castelle C.J."/>
            <person name="Probst A.J."/>
            <person name="Thomas B.C."/>
            <person name="Singh A."/>
            <person name="Wilkins M.J."/>
            <person name="Karaoz U."/>
            <person name="Brodie E.L."/>
            <person name="Williams K.H."/>
            <person name="Hubbard S.S."/>
            <person name="Banfield J.F."/>
        </authorList>
    </citation>
    <scope>NUCLEOTIDE SEQUENCE [LARGE SCALE GENOMIC DNA]</scope>
</reference>
<evidence type="ECO:0000313" key="4">
    <source>
        <dbReference type="Proteomes" id="UP000177001"/>
    </source>
</evidence>
<keyword evidence="1" id="KW-1133">Transmembrane helix</keyword>
<keyword evidence="1" id="KW-0812">Transmembrane</keyword>
<dbReference type="AlphaFoldDB" id="A0A1F6WZR3"/>
<dbReference type="Pfam" id="PF18895">
    <property type="entry name" value="T4SS_pilin"/>
    <property type="match status" value="1"/>
</dbReference>
<dbReference type="EMBL" id="MFUR01000003">
    <property type="protein sequence ID" value="OGI87380.1"/>
    <property type="molecule type" value="Genomic_DNA"/>
</dbReference>
<comment type="caution">
    <text evidence="3">The sequence shown here is derived from an EMBL/GenBank/DDBJ whole genome shotgun (WGS) entry which is preliminary data.</text>
</comment>
<feature type="signal peptide" evidence="2">
    <location>
        <begin position="1"/>
        <end position="30"/>
    </location>
</feature>
<keyword evidence="2" id="KW-0732">Signal</keyword>
<name>A0A1F6WZR3_9BACT</name>
<feature type="chain" id="PRO_5009527394" description="TrbC/VIRB2 family protein" evidence="2">
    <location>
        <begin position="31"/>
        <end position="136"/>
    </location>
</feature>
<evidence type="ECO:0000256" key="1">
    <source>
        <dbReference type="SAM" id="Phobius"/>
    </source>
</evidence>
<feature type="transmembrane region" description="Helical" evidence="1">
    <location>
        <begin position="74"/>
        <end position="94"/>
    </location>
</feature>
<evidence type="ECO:0000313" key="3">
    <source>
        <dbReference type="EMBL" id="OGI87380.1"/>
    </source>
</evidence>